<name>A0A4C1XK10_EUMVA</name>
<sequence length="118" mass="12945">MGLSRSSVVLGHSACEVSLRDIICDNKSPQKNRSNCRGLHNRHIECQGAGDIACRIDFFSEERLSSGDRESGITVRRRPPPPAWRPKTTADVSPSGCAPLRGRGSFLAPMFSVRLHSK</sequence>
<dbReference type="Proteomes" id="UP000299102">
    <property type="component" value="Unassembled WGS sequence"/>
</dbReference>
<evidence type="ECO:0000313" key="2">
    <source>
        <dbReference type="EMBL" id="GBP63450.1"/>
    </source>
</evidence>
<comment type="caution">
    <text evidence="2">The sequence shown here is derived from an EMBL/GenBank/DDBJ whole genome shotgun (WGS) entry which is preliminary data.</text>
</comment>
<protein>
    <submittedName>
        <fullName evidence="2">Uncharacterized protein</fullName>
    </submittedName>
</protein>
<dbReference type="AlphaFoldDB" id="A0A4C1XK10"/>
<evidence type="ECO:0000256" key="1">
    <source>
        <dbReference type="SAM" id="MobiDB-lite"/>
    </source>
</evidence>
<accession>A0A4C1XK10</accession>
<organism evidence="2 3">
    <name type="scientific">Eumeta variegata</name>
    <name type="common">Bagworm moth</name>
    <name type="synonym">Eumeta japonica</name>
    <dbReference type="NCBI Taxonomy" id="151549"/>
    <lineage>
        <taxon>Eukaryota</taxon>
        <taxon>Metazoa</taxon>
        <taxon>Ecdysozoa</taxon>
        <taxon>Arthropoda</taxon>
        <taxon>Hexapoda</taxon>
        <taxon>Insecta</taxon>
        <taxon>Pterygota</taxon>
        <taxon>Neoptera</taxon>
        <taxon>Endopterygota</taxon>
        <taxon>Lepidoptera</taxon>
        <taxon>Glossata</taxon>
        <taxon>Ditrysia</taxon>
        <taxon>Tineoidea</taxon>
        <taxon>Psychidae</taxon>
        <taxon>Oiketicinae</taxon>
        <taxon>Eumeta</taxon>
    </lineage>
</organism>
<evidence type="ECO:0000313" key="3">
    <source>
        <dbReference type="Proteomes" id="UP000299102"/>
    </source>
</evidence>
<feature type="region of interest" description="Disordered" evidence="1">
    <location>
        <begin position="68"/>
        <end position="97"/>
    </location>
</feature>
<keyword evidence="3" id="KW-1185">Reference proteome</keyword>
<proteinExistence type="predicted"/>
<reference evidence="2 3" key="1">
    <citation type="journal article" date="2019" name="Commun. Biol.">
        <title>The bagworm genome reveals a unique fibroin gene that provides high tensile strength.</title>
        <authorList>
            <person name="Kono N."/>
            <person name="Nakamura H."/>
            <person name="Ohtoshi R."/>
            <person name="Tomita M."/>
            <person name="Numata K."/>
            <person name="Arakawa K."/>
        </authorList>
    </citation>
    <scope>NUCLEOTIDE SEQUENCE [LARGE SCALE GENOMIC DNA]</scope>
</reference>
<dbReference type="EMBL" id="BGZK01000869">
    <property type="protein sequence ID" value="GBP63450.1"/>
    <property type="molecule type" value="Genomic_DNA"/>
</dbReference>
<gene>
    <name evidence="2" type="ORF">EVAR_35340_1</name>
</gene>